<proteinExistence type="predicted"/>
<reference evidence="1 2" key="1">
    <citation type="submission" date="2024-09" db="EMBL/GenBank/DDBJ databases">
        <authorList>
            <person name="Sun Q."/>
            <person name="Mori K."/>
        </authorList>
    </citation>
    <scope>NUCLEOTIDE SEQUENCE [LARGE SCALE GENOMIC DNA]</scope>
    <source>
        <strain evidence="1 2">JCM 3307</strain>
    </source>
</reference>
<keyword evidence="2" id="KW-1185">Reference proteome</keyword>
<evidence type="ECO:0000313" key="1">
    <source>
        <dbReference type="EMBL" id="MFB9448705.1"/>
    </source>
</evidence>
<gene>
    <name evidence="1" type="ORF">ACFFTR_36940</name>
</gene>
<comment type="caution">
    <text evidence="1">The sequence shown here is derived from an EMBL/GenBank/DDBJ whole genome shotgun (WGS) entry which is preliminary data.</text>
</comment>
<dbReference type="RefSeq" id="WP_223097339.1">
    <property type="nucleotide sequence ID" value="NZ_CP061913.1"/>
</dbReference>
<protein>
    <submittedName>
        <fullName evidence="1">Uncharacterized protein</fullName>
    </submittedName>
</protein>
<sequence>MTTDADYLCVTDPVLHRLAVALDRLRTEQQTILDANRTLVEYGLTSGSPEVHTRVHAIQAEAATIAARLHALGAHDQADTAIVLTSGASL</sequence>
<accession>A0ABV5MIN0</accession>
<evidence type="ECO:0000313" key="2">
    <source>
        <dbReference type="Proteomes" id="UP001589608"/>
    </source>
</evidence>
<dbReference type="Proteomes" id="UP001589608">
    <property type="component" value="Unassembled WGS sequence"/>
</dbReference>
<dbReference type="EMBL" id="JBHMCA010000059">
    <property type="protein sequence ID" value="MFB9448705.1"/>
    <property type="molecule type" value="Genomic_DNA"/>
</dbReference>
<organism evidence="1 2">
    <name type="scientific">Dactylosporangium vinaceum</name>
    <dbReference type="NCBI Taxonomy" id="53362"/>
    <lineage>
        <taxon>Bacteria</taxon>
        <taxon>Bacillati</taxon>
        <taxon>Actinomycetota</taxon>
        <taxon>Actinomycetes</taxon>
        <taxon>Micromonosporales</taxon>
        <taxon>Micromonosporaceae</taxon>
        <taxon>Dactylosporangium</taxon>
    </lineage>
</organism>
<name>A0ABV5MIN0_9ACTN</name>